<dbReference type="EC" id="1.5.-.-" evidence="10"/>
<evidence type="ECO:0000313" key="14">
    <source>
        <dbReference type="Proteomes" id="UP001624684"/>
    </source>
</evidence>
<name>A0ABW8U6N6_9GAMM</name>
<dbReference type="Gene3D" id="3.30.9.10">
    <property type="entry name" value="D-Amino Acid Oxidase, subunit A, domain 2"/>
    <property type="match status" value="1"/>
</dbReference>
<dbReference type="Proteomes" id="UP001624684">
    <property type="component" value="Unassembled WGS sequence"/>
</dbReference>
<evidence type="ECO:0000256" key="6">
    <source>
        <dbReference type="ARBA" id="ARBA00022694"/>
    </source>
</evidence>
<dbReference type="HAMAP" id="MF_01102">
    <property type="entry name" value="MnmC"/>
    <property type="match status" value="1"/>
</dbReference>
<proteinExistence type="inferred from homology"/>
<keyword evidence="8 10" id="KW-0560">Oxidoreductase</keyword>
<feature type="region of interest" description="tRNA (mnm(5)s(2)U34)-methyltransferase" evidence="10">
    <location>
        <begin position="1"/>
        <end position="257"/>
    </location>
</feature>
<dbReference type="PANTHER" id="PTHR13847:SF283">
    <property type="entry name" value="TRNA 5-METHYLAMINOMETHYL-2-THIOURIDINE BIOSYNTHESIS BIFUNCTIONAL PROTEIN MNMC"/>
    <property type="match status" value="1"/>
</dbReference>
<gene>
    <name evidence="10 13" type="primary">mnmC</name>
    <name evidence="13" type="ORF">ACJHVH_04845</name>
</gene>
<comment type="similarity">
    <text evidence="10">In the N-terminal section; belongs to the methyltransferase superfamily. tRNA (mnm(5)s(2)U34)-methyltransferase family.</text>
</comment>
<dbReference type="InterPro" id="IPR017610">
    <property type="entry name" value="tRNA_S-uridine_synth_MnmC_C"/>
</dbReference>
<keyword evidence="1 10" id="KW-0963">Cytoplasm</keyword>
<keyword evidence="7 10" id="KW-0274">FAD</keyword>
<dbReference type="SUPFAM" id="SSF51905">
    <property type="entry name" value="FAD/NAD(P)-binding domain"/>
    <property type="match status" value="1"/>
</dbReference>
<dbReference type="Gene3D" id="3.50.50.60">
    <property type="entry name" value="FAD/NAD(P)-binding domain"/>
    <property type="match status" value="1"/>
</dbReference>
<comment type="cofactor">
    <cofactor evidence="10">
        <name>FAD</name>
        <dbReference type="ChEBI" id="CHEBI:57692"/>
    </cofactor>
</comment>
<evidence type="ECO:0000256" key="8">
    <source>
        <dbReference type="ARBA" id="ARBA00023002"/>
    </source>
</evidence>
<organism evidence="13 14">
    <name type="scientific">Moraxella oculi</name>
    <dbReference type="NCBI Taxonomy" id="2940516"/>
    <lineage>
        <taxon>Bacteria</taxon>
        <taxon>Pseudomonadati</taxon>
        <taxon>Pseudomonadota</taxon>
        <taxon>Gammaproteobacteria</taxon>
        <taxon>Moraxellales</taxon>
        <taxon>Moraxellaceae</taxon>
        <taxon>Moraxella</taxon>
    </lineage>
</organism>
<comment type="similarity">
    <text evidence="10">In the C-terminal section; belongs to the DAO family.</text>
</comment>
<keyword evidence="6 10" id="KW-0819">tRNA processing</keyword>
<dbReference type="EC" id="2.1.1.61" evidence="10"/>
<evidence type="ECO:0000256" key="2">
    <source>
        <dbReference type="ARBA" id="ARBA00022603"/>
    </source>
</evidence>
<comment type="function">
    <text evidence="10">Catalyzes the last two steps in the biosynthesis of 5-methylaminomethyl-2-thiouridine (mnm(5)s(2)U) at the wobble position (U34) in tRNA. Catalyzes the FAD-dependent demodification of cmnm(5)s(2)U34 to nm(5)s(2)U34, followed by the transfer of a methyl group from S-adenosyl-L-methionine to nm(5)s(2)U34, to form mnm(5)s(2)U34.</text>
</comment>
<evidence type="ECO:0000256" key="1">
    <source>
        <dbReference type="ARBA" id="ARBA00022490"/>
    </source>
</evidence>
<dbReference type="InterPro" id="IPR006076">
    <property type="entry name" value="FAD-dep_OxRdtase"/>
</dbReference>
<dbReference type="GO" id="GO:0004808">
    <property type="term" value="F:tRNA (5-methylaminomethyl-2-thiouridylate)(34)-methyltransferase activity"/>
    <property type="evidence" value="ECO:0007669"/>
    <property type="project" value="UniProtKB-EC"/>
</dbReference>
<dbReference type="GO" id="GO:0032259">
    <property type="term" value="P:methylation"/>
    <property type="evidence" value="ECO:0007669"/>
    <property type="project" value="UniProtKB-KW"/>
</dbReference>
<evidence type="ECO:0000256" key="9">
    <source>
        <dbReference type="ARBA" id="ARBA00023268"/>
    </source>
</evidence>
<protein>
    <recommendedName>
        <fullName evidence="10">tRNA 5-methylaminomethyl-2-thiouridine biosynthesis bifunctional protein MnmC</fullName>
        <shortName evidence="10">tRNA mnm(5)s(2)U biosynthesis bifunctional protein</shortName>
    </recommendedName>
    <domain>
        <recommendedName>
            <fullName evidence="10">tRNA (mnm(5)s(2)U34)-methyltransferase</fullName>
            <ecNumber evidence="10">2.1.1.61</ecNumber>
        </recommendedName>
    </domain>
    <domain>
        <recommendedName>
            <fullName evidence="10">FAD-dependent cmnm(5)s(2)U34 oxidoreductase</fullName>
            <ecNumber evidence="10">1.5.-.-</ecNumber>
        </recommendedName>
    </domain>
</protein>
<feature type="domain" description="MnmC-like methyltransferase" evidence="12">
    <location>
        <begin position="129"/>
        <end position="255"/>
    </location>
</feature>
<evidence type="ECO:0000256" key="4">
    <source>
        <dbReference type="ARBA" id="ARBA00022679"/>
    </source>
</evidence>
<evidence type="ECO:0000313" key="13">
    <source>
        <dbReference type="EMBL" id="MFL1732323.1"/>
    </source>
</evidence>
<evidence type="ECO:0000259" key="12">
    <source>
        <dbReference type="Pfam" id="PF05430"/>
    </source>
</evidence>
<dbReference type="PANTHER" id="PTHR13847">
    <property type="entry name" value="SARCOSINE DEHYDROGENASE-RELATED"/>
    <property type="match status" value="1"/>
</dbReference>
<dbReference type="InterPro" id="IPR036188">
    <property type="entry name" value="FAD/NAD-bd_sf"/>
</dbReference>
<dbReference type="Pfam" id="PF01266">
    <property type="entry name" value="DAO"/>
    <property type="match status" value="1"/>
</dbReference>
<comment type="caution">
    <text evidence="13">The sequence shown here is derived from an EMBL/GenBank/DDBJ whole genome shotgun (WGS) entry which is preliminary data.</text>
</comment>
<keyword evidence="5 10" id="KW-0949">S-adenosyl-L-methionine</keyword>
<feature type="region of interest" description="FAD-dependent cmnm(5)s(2)U34 oxidoreductase" evidence="10">
    <location>
        <begin position="274"/>
        <end position="634"/>
    </location>
</feature>
<comment type="catalytic activity">
    <reaction evidence="10">
        <text>5-aminomethyl-2-thiouridine(34) in tRNA + S-adenosyl-L-methionine = 5-methylaminomethyl-2-thiouridine(34) in tRNA + S-adenosyl-L-homocysteine + H(+)</text>
        <dbReference type="Rhea" id="RHEA:19569"/>
        <dbReference type="Rhea" id="RHEA-COMP:10195"/>
        <dbReference type="Rhea" id="RHEA-COMP:10197"/>
        <dbReference type="ChEBI" id="CHEBI:15378"/>
        <dbReference type="ChEBI" id="CHEBI:57856"/>
        <dbReference type="ChEBI" id="CHEBI:59789"/>
        <dbReference type="ChEBI" id="CHEBI:74454"/>
        <dbReference type="ChEBI" id="CHEBI:74455"/>
        <dbReference type="EC" id="2.1.1.61"/>
    </reaction>
</comment>
<dbReference type="RefSeq" id="WP_407068978.1">
    <property type="nucleotide sequence ID" value="NZ_JBJJXE010000005.1"/>
</dbReference>
<dbReference type="InterPro" id="IPR047785">
    <property type="entry name" value="tRNA_MNMC2"/>
</dbReference>
<dbReference type="InterPro" id="IPR023032">
    <property type="entry name" value="tRNA_MAMT_biosynth_bifunc_MnmC"/>
</dbReference>
<dbReference type="Gene3D" id="3.40.50.150">
    <property type="entry name" value="Vaccinia Virus protein VP39"/>
    <property type="match status" value="1"/>
</dbReference>
<evidence type="ECO:0000256" key="10">
    <source>
        <dbReference type="HAMAP-Rule" id="MF_01102"/>
    </source>
</evidence>
<accession>A0ABW8U6N6</accession>
<keyword evidence="3 10" id="KW-0285">Flavoprotein</keyword>
<evidence type="ECO:0000259" key="11">
    <source>
        <dbReference type="Pfam" id="PF01266"/>
    </source>
</evidence>
<evidence type="ECO:0000256" key="7">
    <source>
        <dbReference type="ARBA" id="ARBA00022827"/>
    </source>
</evidence>
<dbReference type="Pfam" id="PF05430">
    <property type="entry name" value="Methyltransf_30"/>
    <property type="match status" value="1"/>
</dbReference>
<keyword evidence="4 10" id="KW-0808">Transferase</keyword>
<reference evidence="13 14" key="1">
    <citation type="submission" date="2024-11" db="EMBL/GenBank/DDBJ databases">
        <title>First Report of Moraxella oculi in Brazil in an Infectious Bovine Keratoconjunctivitis Outbreak.</title>
        <authorList>
            <person name="Carvalho C.V."/>
            <person name="Domingues R."/>
            <person name="Coutinho C."/>
            <person name="Honorio N.T.B.S."/>
            <person name="Faza D.R.L.R."/>
            <person name="Carvalho W.A."/>
            <person name="Machado A.B.F."/>
            <person name="Martins M.F."/>
            <person name="Gaspar E.B."/>
        </authorList>
    </citation>
    <scope>NUCLEOTIDE SEQUENCE [LARGE SCALE GENOMIC DNA]</scope>
    <source>
        <strain evidence="13 14">2117LE</strain>
    </source>
</reference>
<dbReference type="EMBL" id="JBJJXE010000005">
    <property type="protein sequence ID" value="MFL1732323.1"/>
    <property type="molecule type" value="Genomic_DNA"/>
</dbReference>
<dbReference type="NCBIfam" id="TIGR03197">
    <property type="entry name" value="MnmC_Cterm"/>
    <property type="match status" value="1"/>
</dbReference>
<evidence type="ECO:0000256" key="5">
    <source>
        <dbReference type="ARBA" id="ARBA00022691"/>
    </source>
</evidence>
<keyword evidence="9 10" id="KW-0511">Multifunctional enzyme</keyword>
<dbReference type="InterPro" id="IPR029063">
    <property type="entry name" value="SAM-dependent_MTases_sf"/>
</dbReference>
<keyword evidence="2 10" id="KW-0489">Methyltransferase</keyword>
<comment type="subcellular location">
    <subcellularLocation>
        <location evidence="10">Cytoplasm</location>
    </subcellularLocation>
</comment>
<feature type="domain" description="FAD dependent oxidoreductase" evidence="11">
    <location>
        <begin position="271"/>
        <end position="602"/>
    </location>
</feature>
<sequence length="634" mass="70175">MKIQHASLDWKIDHLGNTVPISNHFDDVYFSHAGGLDESHHVFVEGNQLTHRFGTLSECQTFVVAETGFGTGLNFLATYQLWYKLKSQGNLATGVRLHFISTEKFPLSRSDLIKALKAWQHSHDDGISTAIKSLIDNYPLPLAGCHRIHVCDDVMLDLWLGDALDSFQSMHQANQTQHHTTFGVNAWFLDGFAPSKNDDLWSNELFELIKLLSAHDATLATFTAAGFVRRGLQAVGFNMTKNKGFGRKREMLTGKLSMTQAPCPSHTPKHIAVIGAGVSGLCIAHALACRGIKVTLLDKHTPPSGASGNPCAMFAPKLSAFEQADHHLSTVAFLYAARFYERLNSDGDLYDCSGVLDFLLPTKKSHDKLSTMIAPYPNELIHEISAIYPNQIIHTYISKAGLIFPKNLAKAILKHSLISFRQFSAHTVIEHADGVKIVGDCGELNADKVIISSGHESHLLTPKLFNPRKIRGQVSWLSVNDDIYSKLPTHPIKYDGYCAKYNHESGKSFLIGASFVRNCTDTKISLVEHQFNLDKLANNLPAITDLIKPAITDLQGRASIRAQTPDYHPIVGQIDQHSYAMYGMGSKGFTFAPFCAEILAAMITHEMLPASHELLKKIEPNRPRLANPITDHEI</sequence>
<keyword evidence="14" id="KW-1185">Reference proteome</keyword>
<evidence type="ECO:0000256" key="3">
    <source>
        <dbReference type="ARBA" id="ARBA00022630"/>
    </source>
</evidence>
<dbReference type="NCBIfam" id="NF033855">
    <property type="entry name" value="tRNA_MNMC2"/>
    <property type="match status" value="1"/>
</dbReference>
<dbReference type="InterPro" id="IPR008471">
    <property type="entry name" value="MnmC-like_methylTransf"/>
</dbReference>